<dbReference type="OrthoDB" id="29023at2759"/>
<dbReference type="GO" id="GO:0036064">
    <property type="term" value="C:ciliary basal body"/>
    <property type="evidence" value="ECO:0007669"/>
    <property type="project" value="TreeGrafter"/>
</dbReference>
<proteinExistence type="inferred from homology"/>
<feature type="transmembrane region" description="Helical" evidence="6">
    <location>
        <begin position="400"/>
        <end position="423"/>
    </location>
</feature>
<dbReference type="Pfam" id="PF05346">
    <property type="entry name" value="DUF747"/>
    <property type="match status" value="1"/>
</dbReference>
<comment type="similarity">
    <text evidence="2">Belongs to the TAPT1 family.</text>
</comment>
<dbReference type="AlphaFoldDB" id="A0A177B0D6"/>
<keyword evidence="8" id="KW-1185">Reference proteome</keyword>
<gene>
    <name evidence="7" type="ORF">A3Q56_04468</name>
</gene>
<evidence type="ECO:0000256" key="1">
    <source>
        <dbReference type="ARBA" id="ARBA00004141"/>
    </source>
</evidence>
<comment type="subcellular location">
    <subcellularLocation>
        <location evidence="1">Membrane</location>
        <topology evidence="1">Multi-pass membrane protein</topology>
    </subcellularLocation>
</comment>
<accession>A0A177B0D6</accession>
<feature type="transmembrane region" description="Helical" evidence="6">
    <location>
        <begin position="214"/>
        <end position="240"/>
    </location>
</feature>
<dbReference type="PANTHER" id="PTHR13317:SF4">
    <property type="entry name" value="TRANSMEMBRANE ANTERIOR POSTERIOR TRANSFORMATION PROTEIN 1 HOMOLOG"/>
    <property type="match status" value="1"/>
</dbReference>
<dbReference type="Proteomes" id="UP000078046">
    <property type="component" value="Unassembled WGS sequence"/>
</dbReference>
<sequence>MRQRFITKQCQNDENGYVFKDTTKDTRINSPKNESRFKYLKDIFIDSFDFNNKPDLNNSEQHKEFESKYFRIYSFLSTPLYLEKFISYGFLHCYIIFLYTIFVLPIHFFKILFKLIYDKINGRTSYWFNDNLRILFVKGSLIFLGIFLIKYIDISMVYHVIRVQSIMKIYIIYNMLEVFDRLISSYGQDLYDSLFWVMSKKSSYKPKLFTTSTAYILTFVYVYIHIIIILFQATALHVAFNSNNKSLITVILSNNFVELKGSVFKKFEKNNLFQVSCSDVRERFHILVLIIVVCYRNVSEQNFTMDNTMELIFNIFLLYGSEFLVDWMKHGFITKFNDISPEVYNDYLLSLCRHMKENWQNTSKYVYMDQISRKFGFSPIPLSILLLRTIMNSFVVNLKYVSVTIIIALILIASYVLIGLITYKISLKIVIYNNLSNLETFTSRKSVKTTSKPIYYSQLDVHYKSVSGKSISFRDTSNIDDSSQLSLQQNEYNIKRKSSFIYDKQKQKTKLYRSKSIDFIHLYIDNETIQNKESNQAASPAVTNKLKPKIKIDEIDRYTMVANRIV</sequence>
<name>A0A177B0D6_9BILA</name>
<feature type="transmembrane region" description="Helical" evidence="6">
    <location>
        <begin position="85"/>
        <end position="113"/>
    </location>
</feature>
<dbReference type="InterPro" id="IPR008010">
    <property type="entry name" value="Tatp1"/>
</dbReference>
<keyword evidence="5 6" id="KW-0472">Membrane</keyword>
<keyword evidence="4 6" id="KW-1133">Transmembrane helix</keyword>
<comment type="caution">
    <text evidence="7">The sequence shown here is derived from an EMBL/GenBank/DDBJ whole genome shotgun (WGS) entry which is preliminary data.</text>
</comment>
<evidence type="ECO:0000313" key="8">
    <source>
        <dbReference type="Proteomes" id="UP000078046"/>
    </source>
</evidence>
<feature type="transmembrane region" description="Helical" evidence="6">
    <location>
        <begin position="134"/>
        <end position="152"/>
    </location>
</feature>
<protein>
    <submittedName>
        <fullName evidence="7">Transmembrane anterior posterior transformation protein 1</fullName>
    </submittedName>
</protein>
<evidence type="ECO:0000256" key="6">
    <source>
        <dbReference type="SAM" id="Phobius"/>
    </source>
</evidence>
<dbReference type="GO" id="GO:0005789">
    <property type="term" value="C:endoplasmic reticulum membrane"/>
    <property type="evidence" value="ECO:0007669"/>
    <property type="project" value="TreeGrafter"/>
</dbReference>
<reference evidence="7 8" key="1">
    <citation type="submission" date="2016-04" db="EMBL/GenBank/DDBJ databases">
        <title>The genome of Intoshia linei affirms orthonectids as highly simplified spiralians.</title>
        <authorList>
            <person name="Mikhailov K.V."/>
            <person name="Slusarev G.S."/>
            <person name="Nikitin M.A."/>
            <person name="Logacheva M.D."/>
            <person name="Penin A."/>
            <person name="Aleoshin V."/>
            <person name="Panchin Y.V."/>
        </authorList>
    </citation>
    <scope>NUCLEOTIDE SEQUENCE [LARGE SCALE GENOMIC DNA]</scope>
    <source>
        <strain evidence="7">Intl2013</strain>
        <tissue evidence="7">Whole animal</tissue>
    </source>
</reference>
<dbReference type="GO" id="GO:0045724">
    <property type="term" value="P:positive regulation of cilium assembly"/>
    <property type="evidence" value="ECO:0007669"/>
    <property type="project" value="TreeGrafter"/>
</dbReference>
<dbReference type="EMBL" id="LWCA01000591">
    <property type="protein sequence ID" value="OAF67715.1"/>
    <property type="molecule type" value="Genomic_DNA"/>
</dbReference>
<evidence type="ECO:0000256" key="5">
    <source>
        <dbReference type="ARBA" id="ARBA00023136"/>
    </source>
</evidence>
<dbReference type="PANTHER" id="PTHR13317">
    <property type="entry name" value="TRANSMEMBRANE ANTERIOR POSTERIOR TRANSFORMATION PROTEIN 1 HOMOLOG"/>
    <property type="match status" value="1"/>
</dbReference>
<evidence type="ECO:0000256" key="2">
    <source>
        <dbReference type="ARBA" id="ARBA00008803"/>
    </source>
</evidence>
<organism evidence="7 8">
    <name type="scientific">Intoshia linei</name>
    <dbReference type="NCBI Taxonomy" id="1819745"/>
    <lineage>
        <taxon>Eukaryota</taxon>
        <taxon>Metazoa</taxon>
        <taxon>Spiralia</taxon>
        <taxon>Lophotrochozoa</taxon>
        <taxon>Mesozoa</taxon>
        <taxon>Orthonectida</taxon>
        <taxon>Rhopaluridae</taxon>
        <taxon>Intoshia</taxon>
    </lineage>
</organism>
<evidence type="ECO:0000256" key="3">
    <source>
        <dbReference type="ARBA" id="ARBA00022692"/>
    </source>
</evidence>
<evidence type="ECO:0000313" key="7">
    <source>
        <dbReference type="EMBL" id="OAF67715.1"/>
    </source>
</evidence>
<evidence type="ECO:0000256" key="4">
    <source>
        <dbReference type="ARBA" id="ARBA00022989"/>
    </source>
</evidence>
<keyword evidence="3 6" id="KW-0812">Transmembrane</keyword>